<dbReference type="AlphaFoldDB" id="A0A1H9VJZ6"/>
<dbReference type="RefSeq" id="WP_092694422.1">
    <property type="nucleotide sequence ID" value="NZ_FOGU01000007.1"/>
</dbReference>
<name>A0A1H9VJZ6_9RHOB</name>
<evidence type="ECO:0000313" key="5">
    <source>
        <dbReference type="Proteomes" id="UP000198885"/>
    </source>
</evidence>
<keyword evidence="5" id="KW-1185">Reference proteome</keyword>
<reference evidence="4 5" key="1">
    <citation type="submission" date="2016-10" db="EMBL/GenBank/DDBJ databases">
        <authorList>
            <person name="de Groot N.N."/>
        </authorList>
    </citation>
    <scope>NUCLEOTIDE SEQUENCE [LARGE SCALE GENOMIC DNA]</scope>
    <source>
        <strain evidence="4 5">DSM 23042</strain>
    </source>
</reference>
<evidence type="ECO:0000313" key="4">
    <source>
        <dbReference type="EMBL" id="SES21899.1"/>
    </source>
</evidence>
<proteinExistence type="predicted"/>
<feature type="compositionally biased region" description="Basic and acidic residues" evidence="2">
    <location>
        <begin position="172"/>
        <end position="186"/>
    </location>
</feature>
<gene>
    <name evidence="4" type="ORF">SAMN04490244_107169</name>
</gene>
<evidence type="ECO:0000259" key="3">
    <source>
        <dbReference type="Pfam" id="PF11740"/>
    </source>
</evidence>
<feature type="domain" description="KfrA N-terminal DNA-binding" evidence="3">
    <location>
        <begin position="16"/>
        <end position="125"/>
    </location>
</feature>
<dbReference type="Pfam" id="PF11740">
    <property type="entry name" value="KfrA_N"/>
    <property type="match status" value="1"/>
</dbReference>
<dbReference type="Proteomes" id="UP000198885">
    <property type="component" value="Unassembled WGS sequence"/>
</dbReference>
<dbReference type="SUPFAM" id="SSF144284">
    <property type="entry name" value="Sec2 N-terminal region"/>
    <property type="match status" value="1"/>
</dbReference>
<evidence type="ECO:0000256" key="2">
    <source>
        <dbReference type="SAM" id="MobiDB-lite"/>
    </source>
</evidence>
<dbReference type="GO" id="GO:0003677">
    <property type="term" value="F:DNA binding"/>
    <property type="evidence" value="ECO:0007669"/>
    <property type="project" value="UniProtKB-KW"/>
</dbReference>
<dbReference type="OrthoDB" id="7858895at2"/>
<feature type="compositionally biased region" description="Acidic residues" evidence="2">
    <location>
        <begin position="220"/>
        <end position="229"/>
    </location>
</feature>
<keyword evidence="4" id="KW-0238">DNA-binding</keyword>
<feature type="compositionally biased region" description="Basic and acidic residues" evidence="2">
    <location>
        <begin position="205"/>
        <end position="219"/>
    </location>
</feature>
<organism evidence="4 5">
    <name type="scientific">Tranquillimonas rosea</name>
    <dbReference type="NCBI Taxonomy" id="641238"/>
    <lineage>
        <taxon>Bacteria</taxon>
        <taxon>Pseudomonadati</taxon>
        <taxon>Pseudomonadota</taxon>
        <taxon>Alphaproteobacteria</taxon>
        <taxon>Rhodobacterales</taxon>
        <taxon>Roseobacteraceae</taxon>
        <taxon>Tranquillimonas</taxon>
    </lineage>
</organism>
<accession>A0A1H9VJZ6</accession>
<dbReference type="Gene3D" id="1.10.287.1490">
    <property type="match status" value="1"/>
</dbReference>
<protein>
    <submittedName>
        <fullName evidence="4">Replication region DNA-binding N-term</fullName>
    </submittedName>
</protein>
<dbReference type="EMBL" id="FOGU01000007">
    <property type="protein sequence ID" value="SES21899.1"/>
    <property type="molecule type" value="Genomic_DNA"/>
</dbReference>
<feature type="region of interest" description="Disordered" evidence="2">
    <location>
        <begin position="163"/>
        <end position="229"/>
    </location>
</feature>
<sequence>MATKTQKTNAALEKKAKAAAIELDKLGKPITNSNVREQIGPCSFRDLTPIVKAIKAEREARAKAESAVPDMPEEVAELTTALWEAAFRAADEAAAASRRAHAEEVADLRSQLEEWEKDVGTVEDELESMTSRAQVAEAAKAELEGQIADLRVVIAGLEGRLLGRQDAAPAEAKGDKKASSDAEDARQMPLFDDPAGDEGLPLSDDIGRAEDGALEREHEDDSDLDDEAA</sequence>
<evidence type="ECO:0000256" key="1">
    <source>
        <dbReference type="SAM" id="Coils"/>
    </source>
</evidence>
<keyword evidence="1" id="KW-0175">Coiled coil</keyword>
<dbReference type="InterPro" id="IPR021104">
    <property type="entry name" value="KfrA_DNA-bd_N"/>
</dbReference>
<feature type="coiled-coil region" evidence="1">
    <location>
        <begin position="98"/>
        <end position="160"/>
    </location>
</feature>